<reference evidence="2" key="1">
    <citation type="submission" date="2022-02" db="EMBL/GenBank/DDBJ databases">
        <title>Qipengyuania spongiae sp. nov., isolated from marine sponge.</title>
        <authorList>
            <person name="Li Z."/>
            <person name="Zhang M."/>
        </authorList>
    </citation>
    <scope>NUCLEOTIDE SEQUENCE</scope>
    <source>
        <strain evidence="2">PHS-Z21</strain>
    </source>
</reference>
<sequence length="112" mass="11701">MNKLFFALPLVLAIAACGDEPAPAPADSQVAAPEPVESLPAPDQALFTEKYAEACPEDDAVNTAVCRRAGMGSPDVVCEFGLGEDEYLRNKATLTAQDGGWAFADPENVCVG</sequence>
<proteinExistence type="predicted"/>
<evidence type="ECO:0000313" key="3">
    <source>
        <dbReference type="Proteomes" id="UP001065265"/>
    </source>
</evidence>
<name>A0ABY5SY62_9SPHN</name>
<dbReference type="RefSeq" id="WP_265557271.1">
    <property type="nucleotide sequence ID" value="NZ_CP092471.1"/>
</dbReference>
<dbReference type="EMBL" id="CP092471">
    <property type="protein sequence ID" value="UVI38073.1"/>
    <property type="molecule type" value="Genomic_DNA"/>
</dbReference>
<protein>
    <recommendedName>
        <fullName evidence="4">Lipoprotein</fullName>
    </recommendedName>
</protein>
<keyword evidence="1" id="KW-0732">Signal</keyword>
<organism evidence="2 3">
    <name type="scientific">Qipengyuania spongiae</name>
    <dbReference type="NCBI Taxonomy" id="2909673"/>
    <lineage>
        <taxon>Bacteria</taxon>
        <taxon>Pseudomonadati</taxon>
        <taxon>Pseudomonadota</taxon>
        <taxon>Alphaproteobacteria</taxon>
        <taxon>Sphingomonadales</taxon>
        <taxon>Erythrobacteraceae</taxon>
        <taxon>Qipengyuania</taxon>
    </lineage>
</organism>
<evidence type="ECO:0000256" key="1">
    <source>
        <dbReference type="SAM" id="SignalP"/>
    </source>
</evidence>
<evidence type="ECO:0008006" key="4">
    <source>
        <dbReference type="Google" id="ProtNLM"/>
    </source>
</evidence>
<accession>A0ABY5SY62</accession>
<keyword evidence="3" id="KW-1185">Reference proteome</keyword>
<feature type="chain" id="PRO_5046879866" description="Lipoprotein" evidence="1">
    <location>
        <begin position="19"/>
        <end position="112"/>
    </location>
</feature>
<evidence type="ECO:0000313" key="2">
    <source>
        <dbReference type="EMBL" id="UVI38073.1"/>
    </source>
</evidence>
<gene>
    <name evidence="2" type="ORF">L1F33_07245</name>
</gene>
<feature type="signal peptide" evidence="1">
    <location>
        <begin position="1"/>
        <end position="18"/>
    </location>
</feature>
<dbReference type="PROSITE" id="PS51257">
    <property type="entry name" value="PROKAR_LIPOPROTEIN"/>
    <property type="match status" value="1"/>
</dbReference>
<dbReference type="Proteomes" id="UP001065265">
    <property type="component" value="Chromosome"/>
</dbReference>